<protein>
    <submittedName>
        <fullName evidence="9">FtsX-like permease family protein</fullName>
    </submittedName>
</protein>
<dbReference type="InterPro" id="IPR025857">
    <property type="entry name" value="MacB_PCD"/>
</dbReference>
<organism evidence="9 10">
    <name type="scientific">Antarcticibacterium flavum</name>
    <dbReference type="NCBI Taxonomy" id="2058175"/>
    <lineage>
        <taxon>Bacteria</taxon>
        <taxon>Pseudomonadati</taxon>
        <taxon>Bacteroidota</taxon>
        <taxon>Flavobacteriia</taxon>
        <taxon>Flavobacteriales</taxon>
        <taxon>Flavobacteriaceae</taxon>
        <taxon>Antarcticibacterium</taxon>
    </lineage>
</organism>
<evidence type="ECO:0000256" key="1">
    <source>
        <dbReference type="ARBA" id="ARBA00004651"/>
    </source>
</evidence>
<feature type="transmembrane region" description="Helical" evidence="6">
    <location>
        <begin position="699"/>
        <end position="722"/>
    </location>
</feature>
<dbReference type="PANTHER" id="PTHR30572:SF18">
    <property type="entry name" value="ABC-TYPE MACROLIDE FAMILY EXPORT SYSTEM PERMEASE COMPONENT 2"/>
    <property type="match status" value="1"/>
</dbReference>
<dbReference type="RefSeq" id="WP_139067618.1">
    <property type="nucleotide sequence ID" value="NZ_CP040812.1"/>
</dbReference>
<feature type="transmembrane region" description="Helical" evidence="6">
    <location>
        <begin position="448"/>
        <end position="467"/>
    </location>
</feature>
<feature type="domain" description="ABC3 transporter permease C-terminal" evidence="7">
    <location>
        <begin position="310"/>
        <end position="424"/>
    </location>
</feature>
<dbReference type="AlphaFoldDB" id="A0A5B7X8J9"/>
<dbReference type="InterPro" id="IPR050250">
    <property type="entry name" value="Macrolide_Exporter_MacB"/>
</dbReference>
<evidence type="ECO:0000256" key="3">
    <source>
        <dbReference type="ARBA" id="ARBA00022692"/>
    </source>
</evidence>
<feature type="transmembrane region" description="Helical" evidence="6">
    <location>
        <begin position="743"/>
        <end position="763"/>
    </location>
</feature>
<dbReference type="KEGG" id="afla:FHG64_17615"/>
<keyword evidence="10" id="KW-1185">Reference proteome</keyword>
<keyword evidence="5 6" id="KW-0472">Membrane</keyword>
<feature type="domain" description="MacB-like periplasmic core" evidence="8">
    <location>
        <begin position="454"/>
        <end position="665"/>
    </location>
</feature>
<keyword evidence="3 6" id="KW-0812">Transmembrane</keyword>
<dbReference type="InterPro" id="IPR003838">
    <property type="entry name" value="ABC3_permease_C"/>
</dbReference>
<keyword evidence="4 6" id="KW-1133">Transmembrane helix</keyword>
<evidence type="ECO:0000256" key="6">
    <source>
        <dbReference type="SAM" id="Phobius"/>
    </source>
</evidence>
<feature type="domain" description="MacB-like periplasmic core" evidence="8">
    <location>
        <begin position="20"/>
        <end position="233"/>
    </location>
</feature>
<feature type="transmembrane region" description="Helical" evidence="6">
    <location>
        <begin position="783"/>
        <end position="808"/>
    </location>
</feature>
<gene>
    <name evidence="9" type="ORF">FHG64_17615</name>
</gene>
<dbReference type="Proteomes" id="UP000309016">
    <property type="component" value="Chromosome"/>
</dbReference>
<evidence type="ECO:0000259" key="7">
    <source>
        <dbReference type="Pfam" id="PF02687"/>
    </source>
</evidence>
<evidence type="ECO:0000313" key="9">
    <source>
        <dbReference type="EMBL" id="QCY71068.1"/>
    </source>
</evidence>
<evidence type="ECO:0000259" key="8">
    <source>
        <dbReference type="Pfam" id="PF12704"/>
    </source>
</evidence>
<dbReference type="PANTHER" id="PTHR30572">
    <property type="entry name" value="MEMBRANE COMPONENT OF TRANSPORTER-RELATED"/>
    <property type="match status" value="1"/>
</dbReference>
<comment type="subcellular location">
    <subcellularLocation>
        <location evidence="1">Cell membrane</location>
        <topology evidence="1">Multi-pass membrane protein</topology>
    </subcellularLocation>
</comment>
<reference evidence="9 10" key="1">
    <citation type="submission" date="2019-06" db="EMBL/GenBank/DDBJ databases">
        <title>Complete genome sequence of Antarcticibacterium flavum KCTC 52984T from an Antarctic marine sediment.</title>
        <authorList>
            <person name="Lee Y.M."/>
            <person name="Shin S.C."/>
        </authorList>
    </citation>
    <scope>NUCLEOTIDE SEQUENCE [LARGE SCALE GENOMIC DNA]</scope>
    <source>
        <strain evidence="9 10">KCTC 52984</strain>
    </source>
</reference>
<feature type="transmembrane region" description="Helical" evidence="6">
    <location>
        <begin position="399"/>
        <end position="428"/>
    </location>
</feature>
<name>A0A5B7X8J9_9FLAO</name>
<feature type="transmembrane region" description="Helical" evidence="6">
    <location>
        <begin position="305"/>
        <end position="327"/>
    </location>
</feature>
<dbReference type="GO" id="GO:0005886">
    <property type="term" value="C:plasma membrane"/>
    <property type="evidence" value="ECO:0007669"/>
    <property type="project" value="UniProtKB-SubCell"/>
</dbReference>
<evidence type="ECO:0000256" key="5">
    <source>
        <dbReference type="ARBA" id="ARBA00023136"/>
    </source>
</evidence>
<keyword evidence="2" id="KW-1003">Cell membrane</keyword>
<dbReference type="EMBL" id="CP040812">
    <property type="protein sequence ID" value="QCY71068.1"/>
    <property type="molecule type" value="Genomic_DNA"/>
</dbReference>
<evidence type="ECO:0000256" key="4">
    <source>
        <dbReference type="ARBA" id="ARBA00022989"/>
    </source>
</evidence>
<evidence type="ECO:0000313" key="10">
    <source>
        <dbReference type="Proteomes" id="UP000309016"/>
    </source>
</evidence>
<dbReference type="OrthoDB" id="8740261at2"/>
<dbReference type="Pfam" id="PF12704">
    <property type="entry name" value="MacB_PCD"/>
    <property type="match status" value="2"/>
</dbReference>
<feature type="transmembrane region" description="Helical" evidence="6">
    <location>
        <begin position="21"/>
        <end position="41"/>
    </location>
</feature>
<proteinExistence type="predicted"/>
<accession>A0A5B7X8J9</accession>
<feature type="transmembrane region" description="Helical" evidence="6">
    <location>
        <begin position="359"/>
        <end position="379"/>
    </location>
</feature>
<feature type="domain" description="ABC3 transporter permease C-terminal" evidence="7">
    <location>
        <begin position="702"/>
        <end position="811"/>
    </location>
</feature>
<dbReference type="GO" id="GO:0022857">
    <property type="term" value="F:transmembrane transporter activity"/>
    <property type="evidence" value="ECO:0007669"/>
    <property type="project" value="TreeGrafter"/>
</dbReference>
<sequence length="822" mass="91839">MIRNYIKIALRNILRYKASSMINVSGLAIGLCSVILIALFIQDELQYDQFFEDSAQIFRVNVEGKMGENEFYAGYTPPPAGAKLVNNFPEIESYTRIFRPGVNVLQNSDDQEKQFNEDNIFAVDANFLELLSYPLAKGDPKTCLAETNSIVITPQVAKKYFGEADPMGKILLYGEDKSPMKVTGVLHDLEDLPASVKFDILVPVENFGVVNYFNWSWVWLNMVTYVKVTEQAAANPGLVQHLESQFSEMLRVQAADAFKRIGQPYEEFLEKGNKWDFHMQPLADIHLHSGDIVSSITEHNNIKNLYIFGIIALFIIILACVNFMNLATAQSSRRTKEIGIRKVLGSARSQLIRQFLTEAALFSFIATMLAVLLTILFLPVFNEIAGKSIGLQNLIAPEIWMLILGLALVTAVLAGVYPAFYLTSFAPVNILKGGIGKNFKSRFIRNELVVFQFIIAIALIISTIIVYTQLDYANSRDLGYDRENIIILNNTEKLGAAEEAFRQEIAALPQIKSTTISSNVFTKGAFGDFYVPETNEPGETVSQDLALSSYLVDDRFIETLDLKLKEGRGFERRFNDSLSVVINETAARQIGWENPLGKTIRYPGGQQESYTVVGVLKDFNVQSLHTPIEPFALFSKSSQSYTSPTSYITVKLNPGNPQRTIQAIEAKWQEFQANVPFEYSFLDEDLAAAYVTDRRLAKLFGIFTSLAIFVACLGLFGLVAFTAQQRTKEIGIRKVVGAGVTDIVRLLSVDFIKLVCIAVIIASPLAWYGMSRWLQDFAYRIDIAWWMFALAGSFALMIALLTVSFQAVKAAVANPVKSLRTE</sequence>
<evidence type="ECO:0000256" key="2">
    <source>
        <dbReference type="ARBA" id="ARBA00022475"/>
    </source>
</evidence>
<dbReference type="Pfam" id="PF02687">
    <property type="entry name" value="FtsX"/>
    <property type="match status" value="2"/>
</dbReference>